<organism evidence="1">
    <name type="scientific">mine drainage metagenome</name>
    <dbReference type="NCBI Taxonomy" id="410659"/>
    <lineage>
        <taxon>unclassified sequences</taxon>
        <taxon>metagenomes</taxon>
        <taxon>ecological metagenomes</taxon>
    </lineage>
</organism>
<dbReference type="EMBL" id="MLJW01002001">
    <property type="protein sequence ID" value="OIQ75968.1"/>
    <property type="molecule type" value="Genomic_DNA"/>
</dbReference>
<accession>A0A1J5PYG1</accession>
<protein>
    <submittedName>
        <fullName evidence="1">Uncharacterized protein</fullName>
    </submittedName>
</protein>
<reference evidence="1" key="1">
    <citation type="submission" date="2016-10" db="EMBL/GenBank/DDBJ databases">
        <title>Sequence of Gallionella enrichment culture.</title>
        <authorList>
            <person name="Poehlein A."/>
            <person name="Muehling M."/>
            <person name="Daniel R."/>
        </authorList>
    </citation>
    <scope>NUCLEOTIDE SEQUENCE</scope>
</reference>
<proteinExistence type="predicted"/>
<sequence>MLGALTEDEGEPIKGYTVLTFFAGDEKLFELRHHRACGRAKSRGIGRHIAPAEDGQSFFVSDLRDRGDDFLGLGRICRQEGHSGGIKAGRWELEAAYRAEEGIGNSQQQTGAVAAVRFGSRCAPMFQVAECIKSPGDDVVTGLTGERGNKSDTTGVTLCGRVVETLGHGGGGERQQIGLHRSKGAGRHWPDWLNLAARCAFGSVARK</sequence>
<gene>
    <name evidence="1" type="ORF">GALL_423540</name>
</gene>
<evidence type="ECO:0000313" key="1">
    <source>
        <dbReference type="EMBL" id="OIQ75968.1"/>
    </source>
</evidence>
<name>A0A1J5PYG1_9ZZZZ</name>
<comment type="caution">
    <text evidence="1">The sequence shown here is derived from an EMBL/GenBank/DDBJ whole genome shotgun (WGS) entry which is preliminary data.</text>
</comment>
<dbReference type="AlphaFoldDB" id="A0A1J5PYG1"/>